<dbReference type="AlphaFoldDB" id="A0A6V7C217"/>
<feature type="region of interest" description="Disordered" evidence="1">
    <location>
        <begin position="1"/>
        <end position="30"/>
    </location>
</feature>
<name>A0A6V7C217_9XANT</name>
<comment type="caution">
    <text evidence="2">The sequence shown here is derived from an EMBL/GenBank/DDBJ whole genome shotgun (WGS) entry which is preliminary data.</text>
</comment>
<evidence type="ECO:0000256" key="1">
    <source>
        <dbReference type="SAM" id="MobiDB-lite"/>
    </source>
</evidence>
<dbReference type="Proteomes" id="UP000587508">
    <property type="component" value="Unassembled WGS sequence"/>
</dbReference>
<dbReference type="EMBL" id="CAJDKC010000003">
    <property type="protein sequence ID" value="CAD0308115.1"/>
    <property type="molecule type" value="Genomic_DNA"/>
</dbReference>
<sequence length="30" mass="3154">MITTEAMVDDAPKKDEPAIPAGDGMGVMDF</sequence>
<gene>
    <name evidence="2" type="ORF">CFBP7900_06140</name>
</gene>
<evidence type="ECO:0000313" key="3">
    <source>
        <dbReference type="Proteomes" id="UP000587508"/>
    </source>
</evidence>
<proteinExistence type="predicted"/>
<organism evidence="2 3">
    <name type="scientific">Xanthomonas hortorum pv. carotae</name>
    <dbReference type="NCBI Taxonomy" id="487904"/>
    <lineage>
        <taxon>Bacteria</taxon>
        <taxon>Pseudomonadati</taxon>
        <taxon>Pseudomonadota</taxon>
        <taxon>Gammaproteobacteria</taxon>
        <taxon>Lysobacterales</taxon>
        <taxon>Lysobacteraceae</taxon>
        <taxon>Xanthomonas</taxon>
    </lineage>
</organism>
<protein>
    <submittedName>
        <fullName evidence="2">Uncharacterized protein</fullName>
    </submittedName>
</protein>
<accession>A0A6V7C217</accession>
<dbReference type="EMBL" id="CAJDKC010000003">
    <property type="protein sequence ID" value="CAD0308122.1"/>
    <property type="molecule type" value="Genomic_DNA"/>
</dbReference>
<evidence type="ECO:0000313" key="2">
    <source>
        <dbReference type="EMBL" id="CAD0308115.1"/>
    </source>
</evidence>
<reference evidence="2 3" key="1">
    <citation type="submission" date="2020-07" db="EMBL/GenBank/DDBJ databases">
        <authorList>
            <person name="Pothier F. J."/>
        </authorList>
    </citation>
    <scope>NUCLEOTIDE SEQUENCE [LARGE SCALE GENOMIC DNA]</scope>
    <source>
        <strain evidence="2 3">CFBP 7900</strain>
    </source>
</reference>